<accession>A0AA38SYY3</accession>
<name>A0AA38SYY3_9ASTR</name>
<organism evidence="2 3">
    <name type="scientific">Centaurea solstitialis</name>
    <name type="common">yellow star-thistle</name>
    <dbReference type="NCBI Taxonomy" id="347529"/>
    <lineage>
        <taxon>Eukaryota</taxon>
        <taxon>Viridiplantae</taxon>
        <taxon>Streptophyta</taxon>
        <taxon>Embryophyta</taxon>
        <taxon>Tracheophyta</taxon>
        <taxon>Spermatophyta</taxon>
        <taxon>Magnoliopsida</taxon>
        <taxon>eudicotyledons</taxon>
        <taxon>Gunneridae</taxon>
        <taxon>Pentapetalae</taxon>
        <taxon>asterids</taxon>
        <taxon>campanulids</taxon>
        <taxon>Asterales</taxon>
        <taxon>Asteraceae</taxon>
        <taxon>Carduoideae</taxon>
        <taxon>Cardueae</taxon>
        <taxon>Centaureinae</taxon>
        <taxon>Centaurea</taxon>
    </lineage>
</organism>
<sequence>MEAVGFSSLYILIESTGGTKRTKSSKGQAKEGKKKKLKEWRKNVWGEIDKKVKIAKDEAKNWEAKSGVSLLDDLDRSKWIESRKKRG</sequence>
<reference evidence="2" key="1">
    <citation type="submission" date="2023-03" db="EMBL/GenBank/DDBJ databases">
        <title>Chromosome-scale reference genome and RAD-based genetic map of yellow starthistle (Centaurea solstitialis) reveal putative structural variation and QTLs associated with invader traits.</title>
        <authorList>
            <person name="Reatini B."/>
            <person name="Cang F.A."/>
            <person name="Jiang Q."/>
            <person name="Mckibben M.T.W."/>
            <person name="Barker M.S."/>
            <person name="Rieseberg L.H."/>
            <person name="Dlugosch K.M."/>
        </authorList>
    </citation>
    <scope>NUCLEOTIDE SEQUENCE</scope>
    <source>
        <strain evidence="2">CAN-66</strain>
        <tissue evidence="2">Leaf</tissue>
    </source>
</reference>
<dbReference type="Proteomes" id="UP001172457">
    <property type="component" value="Chromosome 7"/>
</dbReference>
<protein>
    <submittedName>
        <fullName evidence="2">Uncharacterized protein</fullName>
    </submittedName>
</protein>
<comment type="caution">
    <text evidence="2">The sequence shown here is derived from an EMBL/GenBank/DDBJ whole genome shotgun (WGS) entry which is preliminary data.</text>
</comment>
<evidence type="ECO:0000313" key="3">
    <source>
        <dbReference type="Proteomes" id="UP001172457"/>
    </source>
</evidence>
<proteinExistence type="predicted"/>
<evidence type="ECO:0000256" key="1">
    <source>
        <dbReference type="SAM" id="MobiDB-lite"/>
    </source>
</evidence>
<dbReference type="EMBL" id="JARYMX010000007">
    <property type="protein sequence ID" value="KAJ9541767.1"/>
    <property type="molecule type" value="Genomic_DNA"/>
</dbReference>
<gene>
    <name evidence="2" type="ORF">OSB04_028273</name>
</gene>
<keyword evidence="3" id="KW-1185">Reference proteome</keyword>
<dbReference type="AlphaFoldDB" id="A0AA38SYY3"/>
<evidence type="ECO:0000313" key="2">
    <source>
        <dbReference type="EMBL" id="KAJ9541767.1"/>
    </source>
</evidence>
<feature type="region of interest" description="Disordered" evidence="1">
    <location>
        <begin position="17"/>
        <end position="37"/>
    </location>
</feature>